<proteinExistence type="predicted"/>
<accession>A0ABW6J7T7</accession>
<evidence type="ECO:0000313" key="1">
    <source>
        <dbReference type="EMBL" id="MFE5985976.1"/>
    </source>
</evidence>
<reference evidence="1 2" key="1">
    <citation type="submission" date="2024-09" db="EMBL/GenBank/DDBJ databases">
        <title>The Natural Products Discovery Center: Release of the First 8490 Sequenced Strains for Exploring Actinobacteria Biosynthetic Diversity.</title>
        <authorList>
            <person name="Kalkreuter E."/>
            <person name="Kautsar S.A."/>
            <person name="Yang D."/>
            <person name="Bader C.D."/>
            <person name="Teijaro C.N."/>
            <person name="Fluegel L."/>
            <person name="Davis C.M."/>
            <person name="Simpson J.R."/>
            <person name="Lauterbach L."/>
            <person name="Steele A.D."/>
            <person name="Gui C."/>
            <person name="Meng S."/>
            <person name="Li G."/>
            <person name="Viehrig K."/>
            <person name="Ye F."/>
            <person name="Su P."/>
            <person name="Kiefer A.F."/>
            <person name="Nichols A."/>
            <person name="Cepeda A.J."/>
            <person name="Yan W."/>
            <person name="Fan B."/>
            <person name="Jiang Y."/>
            <person name="Adhikari A."/>
            <person name="Zheng C.-J."/>
            <person name="Schuster L."/>
            <person name="Cowan T.M."/>
            <person name="Smanski M.J."/>
            <person name="Chevrette M.G."/>
            <person name="De Carvalho L.P.S."/>
            <person name="Shen B."/>
        </authorList>
    </citation>
    <scope>NUCLEOTIDE SEQUENCE [LARGE SCALE GENOMIC DNA]</scope>
    <source>
        <strain evidence="1 2">NPDC056472</strain>
    </source>
</reference>
<evidence type="ECO:0000313" key="2">
    <source>
        <dbReference type="Proteomes" id="UP001600424"/>
    </source>
</evidence>
<protein>
    <submittedName>
        <fullName evidence="1">Uncharacterized protein</fullName>
    </submittedName>
</protein>
<dbReference type="EMBL" id="JBHTRV010000079">
    <property type="protein sequence ID" value="MFE5985976.1"/>
    <property type="molecule type" value="Genomic_DNA"/>
</dbReference>
<gene>
    <name evidence="1" type="ORF">ACFQ63_40720</name>
</gene>
<dbReference type="RefSeq" id="WP_386255243.1">
    <property type="nucleotide sequence ID" value="NZ_JBHTRV010000079.1"/>
</dbReference>
<comment type="caution">
    <text evidence="1">The sequence shown here is derived from an EMBL/GenBank/DDBJ whole genome shotgun (WGS) entry which is preliminary data.</text>
</comment>
<organism evidence="1 2">
    <name type="scientific">Streptomyces wedmorensis</name>
    <dbReference type="NCBI Taxonomy" id="43759"/>
    <lineage>
        <taxon>Bacteria</taxon>
        <taxon>Bacillati</taxon>
        <taxon>Actinomycetota</taxon>
        <taxon>Actinomycetes</taxon>
        <taxon>Kitasatosporales</taxon>
        <taxon>Streptomycetaceae</taxon>
        <taxon>Streptomyces</taxon>
    </lineage>
</organism>
<keyword evidence="2" id="KW-1185">Reference proteome</keyword>
<dbReference type="Proteomes" id="UP001600424">
    <property type="component" value="Unassembled WGS sequence"/>
</dbReference>
<sequence>MSTPSICPRCEQDWLHRYRFKSDGAVFSLCTECDSFWWPQAGTDIANALFLDDVVAARLGEEGNPWTTRVWADVIEAMPDEG</sequence>
<name>A0ABW6J7T7_STRWE</name>